<reference evidence="6 7" key="1">
    <citation type="submission" date="2017-04" db="EMBL/GenBank/DDBJ databases">
        <authorList>
            <person name="Afonso C.L."/>
            <person name="Miller P.J."/>
            <person name="Scott M.A."/>
            <person name="Spackman E."/>
            <person name="Goraichik I."/>
            <person name="Dimitrov K.M."/>
            <person name="Suarez D.L."/>
            <person name="Swayne D.E."/>
        </authorList>
    </citation>
    <scope>NUCLEOTIDE SEQUENCE [LARGE SCALE GENOMIC DNA]</scope>
    <source>
        <strain evidence="6 7">VK13</strain>
    </source>
</reference>
<dbReference type="EMBL" id="FWXJ01000001">
    <property type="protein sequence ID" value="SMC31074.1"/>
    <property type="molecule type" value="Genomic_DNA"/>
</dbReference>
<dbReference type="OrthoDB" id="9800167at2"/>
<evidence type="ECO:0000256" key="4">
    <source>
        <dbReference type="ARBA" id="ARBA00023014"/>
    </source>
</evidence>
<dbReference type="CDD" id="cd03528">
    <property type="entry name" value="Rieske_RO_ferredoxin"/>
    <property type="match status" value="1"/>
</dbReference>
<gene>
    <name evidence="6" type="ORF">SAMN06296008_101362</name>
</gene>
<keyword evidence="7" id="KW-1185">Reference proteome</keyword>
<dbReference type="SUPFAM" id="SSF50022">
    <property type="entry name" value="ISP domain"/>
    <property type="match status" value="1"/>
</dbReference>
<keyword evidence="6" id="KW-0223">Dioxygenase</keyword>
<evidence type="ECO:0000256" key="1">
    <source>
        <dbReference type="ARBA" id="ARBA00022714"/>
    </source>
</evidence>
<evidence type="ECO:0000256" key="3">
    <source>
        <dbReference type="ARBA" id="ARBA00023004"/>
    </source>
</evidence>
<keyword evidence="3" id="KW-0408">Iron</keyword>
<organism evidence="6 7">
    <name type="scientific">Polynucleobacter kasalickyi</name>
    <dbReference type="NCBI Taxonomy" id="1938817"/>
    <lineage>
        <taxon>Bacteria</taxon>
        <taxon>Pseudomonadati</taxon>
        <taxon>Pseudomonadota</taxon>
        <taxon>Betaproteobacteria</taxon>
        <taxon>Burkholderiales</taxon>
        <taxon>Burkholderiaceae</taxon>
        <taxon>Polynucleobacter</taxon>
    </lineage>
</organism>
<name>A0A1W1Y4M1_9BURK</name>
<dbReference type="PANTHER" id="PTHR21496:SF23">
    <property type="entry name" value="3-PHENYLPROPIONATE_CINNAMIC ACID DIOXYGENASE FERREDOXIN SUBUNIT"/>
    <property type="match status" value="1"/>
</dbReference>
<dbReference type="PANTHER" id="PTHR21496">
    <property type="entry name" value="FERREDOXIN-RELATED"/>
    <property type="match status" value="1"/>
</dbReference>
<feature type="domain" description="Rieske" evidence="5">
    <location>
        <begin position="6"/>
        <end position="101"/>
    </location>
</feature>
<keyword evidence="1" id="KW-0001">2Fe-2S</keyword>
<keyword evidence="6" id="KW-0560">Oxidoreductase</keyword>
<keyword evidence="4" id="KW-0411">Iron-sulfur</keyword>
<evidence type="ECO:0000256" key="2">
    <source>
        <dbReference type="ARBA" id="ARBA00022723"/>
    </source>
</evidence>
<dbReference type="GO" id="GO:0046872">
    <property type="term" value="F:metal ion binding"/>
    <property type="evidence" value="ECO:0007669"/>
    <property type="project" value="UniProtKB-KW"/>
</dbReference>
<keyword evidence="2" id="KW-0479">Metal-binding</keyword>
<dbReference type="RefSeq" id="WP_084282138.1">
    <property type="nucleotide sequence ID" value="NZ_FWXJ01000001.1"/>
</dbReference>
<evidence type="ECO:0000313" key="7">
    <source>
        <dbReference type="Proteomes" id="UP000192708"/>
    </source>
</evidence>
<proteinExistence type="predicted"/>
<evidence type="ECO:0000313" key="6">
    <source>
        <dbReference type="EMBL" id="SMC31074.1"/>
    </source>
</evidence>
<dbReference type="InterPro" id="IPR017941">
    <property type="entry name" value="Rieske_2Fe-2S"/>
</dbReference>
<dbReference type="InterPro" id="IPR036922">
    <property type="entry name" value="Rieske_2Fe-2S_sf"/>
</dbReference>
<evidence type="ECO:0000259" key="5">
    <source>
        <dbReference type="PROSITE" id="PS51296"/>
    </source>
</evidence>
<accession>A0A1W1Y4M1</accession>
<sequence length="104" mass="11542">MSAQYTDLMSLDDTFEGEVVRVEHGDKNLAVYSVNGEIYCTDNLCTHGNALLSDGFLEGFEIECPFHQGRFDIRDGRVTCEPASKAVKSYPIKVSDGRVFVDLS</sequence>
<protein>
    <submittedName>
        <fullName evidence="6">Naphthalene 1,2-dioxygenase system ferredoxin subunit</fullName>
    </submittedName>
</protein>
<dbReference type="Gene3D" id="2.102.10.10">
    <property type="entry name" value="Rieske [2Fe-2S] iron-sulphur domain"/>
    <property type="match status" value="1"/>
</dbReference>
<dbReference type="Pfam" id="PF00355">
    <property type="entry name" value="Rieske"/>
    <property type="match status" value="1"/>
</dbReference>
<dbReference type="STRING" id="1938817.SAMN06296008_101362"/>
<dbReference type="GO" id="GO:0051537">
    <property type="term" value="F:2 iron, 2 sulfur cluster binding"/>
    <property type="evidence" value="ECO:0007669"/>
    <property type="project" value="UniProtKB-KW"/>
</dbReference>
<dbReference type="AlphaFoldDB" id="A0A1W1Y4M1"/>
<dbReference type="PROSITE" id="PS51296">
    <property type="entry name" value="RIESKE"/>
    <property type="match status" value="1"/>
</dbReference>
<dbReference type="Proteomes" id="UP000192708">
    <property type="component" value="Unassembled WGS sequence"/>
</dbReference>
<dbReference type="GO" id="GO:0051213">
    <property type="term" value="F:dioxygenase activity"/>
    <property type="evidence" value="ECO:0007669"/>
    <property type="project" value="UniProtKB-KW"/>
</dbReference>